<reference evidence="1" key="1">
    <citation type="submission" date="2021-02" db="EMBL/GenBank/DDBJ databases">
        <authorList>
            <person name="Nowell W R."/>
        </authorList>
    </citation>
    <scope>NUCLEOTIDE SEQUENCE</scope>
</reference>
<comment type="caution">
    <text evidence="1">The sequence shown here is derived from an EMBL/GenBank/DDBJ whole genome shotgun (WGS) entry which is preliminary data.</text>
</comment>
<evidence type="ECO:0000313" key="2">
    <source>
        <dbReference type="Proteomes" id="UP000663866"/>
    </source>
</evidence>
<sequence>MLEYSKDHETYTMEKNSDGSFIIHVLDFQIPNSPFYGVKIFNVPTYINEITLKNALHELFHNSVMHVEIIMGPTDNSLGIAFIKFYQEMNKNNCLMLQQENKFVFVHDQMWEGPLILQSYKNQNEINHNDENKRHEIESFKYVQTCMIG</sequence>
<proteinExistence type="predicted"/>
<dbReference type="EMBL" id="CAJOBG010008395">
    <property type="protein sequence ID" value="CAF4242394.1"/>
    <property type="molecule type" value="Genomic_DNA"/>
</dbReference>
<dbReference type="GO" id="GO:0003676">
    <property type="term" value="F:nucleic acid binding"/>
    <property type="evidence" value="ECO:0007669"/>
    <property type="project" value="InterPro"/>
</dbReference>
<accession>A0A820E731</accession>
<dbReference type="Proteomes" id="UP000663866">
    <property type="component" value="Unassembled WGS sequence"/>
</dbReference>
<evidence type="ECO:0000313" key="1">
    <source>
        <dbReference type="EMBL" id="CAF4242394.1"/>
    </source>
</evidence>
<gene>
    <name evidence="1" type="ORF">OVN521_LOCUS28590</name>
</gene>
<evidence type="ECO:0008006" key="3">
    <source>
        <dbReference type="Google" id="ProtNLM"/>
    </source>
</evidence>
<name>A0A820E731_9BILA</name>
<protein>
    <recommendedName>
        <fullName evidence="3">RRM domain-containing protein</fullName>
    </recommendedName>
</protein>
<dbReference type="AlphaFoldDB" id="A0A820E731"/>
<keyword evidence="2" id="KW-1185">Reference proteome</keyword>
<dbReference type="SUPFAM" id="SSF54928">
    <property type="entry name" value="RNA-binding domain, RBD"/>
    <property type="match status" value="1"/>
</dbReference>
<dbReference type="InterPro" id="IPR035979">
    <property type="entry name" value="RBD_domain_sf"/>
</dbReference>
<organism evidence="1 2">
    <name type="scientific">Rotaria magnacalcarata</name>
    <dbReference type="NCBI Taxonomy" id="392030"/>
    <lineage>
        <taxon>Eukaryota</taxon>
        <taxon>Metazoa</taxon>
        <taxon>Spiralia</taxon>
        <taxon>Gnathifera</taxon>
        <taxon>Rotifera</taxon>
        <taxon>Eurotatoria</taxon>
        <taxon>Bdelloidea</taxon>
        <taxon>Philodinida</taxon>
        <taxon>Philodinidae</taxon>
        <taxon>Rotaria</taxon>
    </lineage>
</organism>